<evidence type="ECO:0000313" key="2">
    <source>
        <dbReference type="EMBL" id="QEN01170.1"/>
    </source>
</evidence>
<dbReference type="OrthoDB" id="7060130at2"/>
<dbReference type="Proteomes" id="UP000323522">
    <property type="component" value="Chromosome"/>
</dbReference>
<dbReference type="Gene3D" id="3.30.1460.40">
    <property type="entry name" value="[NiFe]-hydrogenase assembly chaperone, HybE"/>
    <property type="match status" value="1"/>
</dbReference>
<evidence type="ECO:0000313" key="3">
    <source>
        <dbReference type="Proteomes" id="UP000323522"/>
    </source>
</evidence>
<reference evidence="2 3" key="1">
    <citation type="submission" date="2019-02" db="EMBL/GenBank/DDBJ databases">
        <title>Complete Genome Sequence and Methylome Analysis of Sphaerotilus natans subsp. sulfidivorans D-507.</title>
        <authorList>
            <person name="Fomenkov A."/>
            <person name="Gridneva E."/>
            <person name="Smolyakov D."/>
            <person name="Dubinina G."/>
            <person name="Vincze T."/>
            <person name="Grabovich M."/>
            <person name="Roberts R.J."/>
        </authorList>
    </citation>
    <scope>NUCLEOTIDE SEQUENCE [LARGE SCALE GENOMIC DNA]</scope>
    <source>
        <strain evidence="2 3">D-507</strain>
    </source>
</reference>
<dbReference type="KEGG" id="snn:EWH46_10570"/>
<proteinExistence type="predicted"/>
<accession>A0A5C1Q280</accession>
<protein>
    <submittedName>
        <fullName evidence="2">[NiFe]-hydrogenase assembly, chaperone, HybE</fullName>
    </submittedName>
</protein>
<dbReference type="Pfam" id="PF11939">
    <property type="entry name" value="NiFe-hyd_HybE"/>
    <property type="match status" value="1"/>
</dbReference>
<dbReference type="EMBL" id="CP035708">
    <property type="protein sequence ID" value="QEN01170.1"/>
    <property type="molecule type" value="Genomic_DNA"/>
</dbReference>
<evidence type="ECO:0000256" key="1">
    <source>
        <dbReference type="SAM" id="MobiDB-lite"/>
    </source>
</evidence>
<name>A0A5C1Q280_9BURK</name>
<sequence length="259" mass="27821">MQDLLVGLRPGGRRRGLADPARHALHRAAGALALPGMRRRRRAVHGHRRGRPAMSDDAPQRRLAGLEAVFRRIATTRMRGVPVLNPALSVQAVGFGPDPLRTAPGAAPTMLGVLVTPWFMNLLRLPLQPVDGHDATALQAAGLAPLGHTVVRRYGEHALDFTGAHEAEDLGAWEQASLFSPMFAFADQPAAVATAREVMRLLRQSWSETAPPPSAPRHPRAGEDPRTPATAPFVGARLRGHDGIGWQAGAGGSDRERTR</sequence>
<dbReference type="AlphaFoldDB" id="A0A5C1Q280"/>
<dbReference type="InterPro" id="IPR038530">
    <property type="entry name" value="NiFe-hyd_HybE_sf"/>
</dbReference>
<organism evidence="2 3">
    <name type="scientific">Sphaerotilus sulfidivorans</name>
    <dbReference type="NCBI Taxonomy" id="639200"/>
    <lineage>
        <taxon>Bacteria</taxon>
        <taxon>Pseudomonadati</taxon>
        <taxon>Pseudomonadota</taxon>
        <taxon>Betaproteobacteria</taxon>
        <taxon>Burkholderiales</taxon>
        <taxon>Sphaerotilaceae</taxon>
        <taxon>Sphaerotilus</taxon>
    </lineage>
</organism>
<dbReference type="NCBIfam" id="TIGR03993">
    <property type="entry name" value="hydrog_HybE"/>
    <property type="match status" value="1"/>
</dbReference>
<dbReference type="InterPro" id="IPR023994">
    <property type="entry name" value="NiFe-hyd_HybE"/>
</dbReference>
<feature type="region of interest" description="Disordered" evidence="1">
    <location>
        <begin position="206"/>
        <end position="259"/>
    </location>
</feature>
<gene>
    <name evidence="2" type="primary">hybE</name>
    <name evidence="2" type="ORF">EWH46_10570</name>
</gene>